<comment type="similarity">
    <text evidence="1">Belongs to the replication factor A protein 1 family.</text>
</comment>
<accession>A0A232EDC8</accession>
<dbReference type="CDD" id="cd04475">
    <property type="entry name" value="RPA1_DBD_B"/>
    <property type="match status" value="1"/>
</dbReference>
<keyword evidence="5" id="KW-0238">DNA-binding</keyword>
<dbReference type="EMBL" id="NNAY01007015">
    <property type="protein sequence ID" value="OXU16343.1"/>
    <property type="molecule type" value="Genomic_DNA"/>
</dbReference>
<dbReference type="Pfam" id="PF16900">
    <property type="entry name" value="REPA_OB_2"/>
    <property type="match status" value="1"/>
</dbReference>
<keyword evidence="4" id="KW-0862">Zinc</keyword>
<feature type="domain" description="Replication protein A OB" evidence="7">
    <location>
        <begin position="130"/>
        <end position="223"/>
    </location>
</feature>
<keyword evidence="3" id="KW-0863">Zinc-finger</keyword>
<dbReference type="InterPro" id="IPR004365">
    <property type="entry name" value="NA-bd_OB_tRNA"/>
</dbReference>
<name>A0A232EDC8_9HYME</name>
<evidence type="ECO:0008006" key="10">
    <source>
        <dbReference type="Google" id="ProtNLM"/>
    </source>
</evidence>
<evidence type="ECO:0000256" key="1">
    <source>
        <dbReference type="ARBA" id="ARBA00005690"/>
    </source>
</evidence>
<dbReference type="GO" id="GO:0003677">
    <property type="term" value="F:DNA binding"/>
    <property type="evidence" value="ECO:0007669"/>
    <property type="project" value="UniProtKB-KW"/>
</dbReference>
<evidence type="ECO:0000256" key="2">
    <source>
        <dbReference type="ARBA" id="ARBA00022723"/>
    </source>
</evidence>
<dbReference type="Pfam" id="PF01336">
    <property type="entry name" value="tRNA_anti-codon"/>
    <property type="match status" value="1"/>
</dbReference>
<sequence length="246" mass="28903">MKRTLNRTINIKDITPHNPNWEICAKVTNKSEPRIYVQNKETKKNFSINLMDESGQIKCTFFDKQFEQYYENIEIYKTYILSDCYVKKANTKFNNLEHPYELNASNKTNIIKCDDTATKTLKIDYNFIKIAEVLDKEENSIIDMIAIIKSMSEPHNLINQKTGKEYVKIDVELIDDSNQSIILHYWGNISANLEENTIVAFKRIRISEYEGIKRVNITNSTIIDSEINEEEKERLSKWIKDVEIVE</sequence>
<dbReference type="FunFam" id="2.40.50.140:FF:000041">
    <property type="entry name" value="Replication protein A subunit"/>
    <property type="match status" value="1"/>
</dbReference>
<dbReference type="SUPFAM" id="SSF50249">
    <property type="entry name" value="Nucleic acid-binding proteins"/>
    <property type="match status" value="2"/>
</dbReference>
<dbReference type="GO" id="GO:0008270">
    <property type="term" value="F:zinc ion binding"/>
    <property type="evidence" value="ECO:0007669"/>
    <property type="project" value="UniProtKB-KW"/>
</dbReference>
<organism evidence="8 9">
    <name type="scientific">Trichomalopsis sarcophagae</name>
    <dbReference type="NCBI Taxonomy" id="543379"/>
    <lineage>
        <taxon>Eukaryota</taxon>
        <taxon>Metazoa</taxon>
        <taxon>Ecdysozoa</taxon>
        <taxon>Arthropoda</taxon>
        <taxon>Hexapoda</taxon>
        <taxon>Insecta</taxon>
        <taxon>Pterygota</taxon>
        <taxon>Neoptera</taxon>
        <taxon>Endopterygota</taxon>
        <taxon>Hymenoptera</taxon>
        <taxon>Apocrita</taxon>
        <taxon>Proctotrupomorpha</taxon>
        <taxon>Chalcidoidea</taxon>
        <taxon>Pteromalidae</taxon>
        <taxon>Pteromalinae</taxon>
        <taxon>Trichomalopsis</taxon>
    </lineage>
</organism>
<dbReference type="PANTHER" id="PTHR47165:SF4">
    <property type="entry name" value="OS03G0429900 PROTEIN"/>
    <property type="match status" value="1"/>
</dbReference>
<evidence type="ECO:0000259" key="6">
    <source>
        <dbReference type="Pfam" id="PF01336"/>
    </source>
</evidence>
<proteinExistence type="inferred from homology"/>
<dbReference type="STRING" id="543379.A0A232EDC8"/>
<dbReference type="PANTHER" id="PTHR47165">
    <property type="entry name" value="OS03G0429900 PROTEIN"/>
    <property type="match status" value="1"/>
</dbReference>
<dbReference type="AlphaFoldDB" id="A0A232EDC8"/>
<keyword evidence="2" id="KW-0479">Metal-binding</keyword>
<dbReference type="Proteomes" id="UP000215335">
    <property type="component" value="Unassembled WGS sequence"/>
</dbReference>
<evidence type="ECO:0000259" key="7">
    <source>
        <dbReference type="Pfam" id="PF16900"/>
    </source>
</evidence>
<dbReference type="InterPro" id="IPR012340">
    <property type="entry name" value="NA-bd_OB-fold"/>
</dbReference>
<comment type="caution">
    <text evidence="8">The sequence shown here is derived from an EMBL/GenBank/DDBJ whole genome shotgun (WGS) entry which is preliminary data.</text>
</comment>
<gene>
    <name evidence="8" type="ORF">TSAR_013202</name>
</gene>
<evidence type="ECO:0000313" key="9">
    <source>
        <dbReference type="Proteomes" id="UP000215335"/>
    </source>
</evidence>
<dbReference type="InterPro" id="IPR031657">
    <property type="entry name" value="REPA_OB_2"/>
</dbReference>
<feature type="domain" description="OB" evidence="6">
    <location>
        <begin position="22"/>
        <end position="105"/>
    </location>
</feature>
<protein>
    <recommendedName>
        <fullName evidence="10">Replication protein A OB domain-containing protein</fullName>
    </recommendedName>
</protein>
<evidence type="ECO:0000256" key="4">
    <source>
        <dbReference type="ARBA" id="ARBA00022833"/>
    </source>
</evidence>
<dbReference type="CDD" id="cd04474">
    <property type="entry name" value="RPA1_DBD_A"/>
    <property type="match status" value="1"/>
</dbReference>
<dbReference type="Gene3D" id="2.40.50.140">
    <property type="entry name" value="Nucleic acid-binding proteins"/>
    <property type="match status" value="2"/>
</dbReference>
<evidence type="ECO:0000313" key="8">
    <source>
        <dbReference type="EMBL" id="OXU16343.1"/>
    </source>
</evidence>
<reference evidence="8 9" key="1">
    <citation type="journal article" date="2017" name="Curr. Biol.">
        <title>The Evolution of Venom by Co-option of Single-Copy Genes.</title>
        <authorList>
            <person name="Martinson E.O."/>
            <person name="Mrinalini"/>
            <person name="Kelkar Y.D."/>
            <person name="Chang C.H."/>
            <person name="Werren J.H."/>
        </authorList>
    </citation>
    <scope>NUCLEOTIDE SEQUENCE [LARGE SCALE GENOMIC DNA]</scope>
    <source>
        <strain evidence="8 9">Alberta</strain>
        <tissue evidence="8">Whole body</tissue>
    </source>
</reference>
<evidence type="ECO:0000256" key="5">
    <source>
        <dbReference type="ARBA" id="ARBA00023125"/>
    </source>
</evidence>
<keyword evidence="9" id="KW-1185">Reference proteome</keyword>
<evidence type="ECO:0000256" key="3">
    <source>
        <dbReference type="ARBA" id="ARBA00022771"/>
    </source>
</evidence>